<keyword evidence="7" id="KW-1185">Reference proteome</keyword>
<keyword evidence="2 4" id="KW-0378">Hydrolase</keyword>
<dbReference type="Gene3D" id="3.20.20.80">
    <property type="entry name" value="Glycosidases"/>
    <property type="match status" value="2"/>
</dbReference>
<dbReference type="Proteomes" id="UP001139450">
    <property type="component" value="Unassembled WGS sequence"/>
</dbReference>
<dbReference type="RefSeq" id="WP_245128684.1">
    <property type="nucleotide sequence ID" value="NZ_JALJEJ010000002.1"/>
</dbReference>
<organism evidence="6 7">
    <name type="scientific">Mucilaginibacter straminoryzae</name>
    <dbReference type="NCBI Taxonomy" id="2932774"/>
    <lineage>
        <taxon>Bacteria</taxon>
        <taxon>Pseudomonadati</taxon>
        <taxon>Bacteroidota</taxon>
        <taxon>Sphingobacteriia</taxon>
        <taxon>Sphingobacteriales</taxon>
        <taxon>Sphingobacteriaceae</taxon>
        <taxon>Mucilaginibacter</taxon>
    </lineage>
</organism>
<dbReference type="AlphaFoldDB" id="A0A9X2BC19"/>
<evidence type="ECO:0000313" key="7">
    <source>
        <dbReference type="Proteomes" id="UP001139450"/>
    </source>
</evidence>
<feature type="domain" description="GH26" evidence="5">
    <location>
        <begin position="229"/>
        <end position="563"/>
    </location>
</feature>
<dbReference type="PANTHER" id="PTHR40079">
    <property type="entry name" value="MANNAN ENDO-1,4-BETA-MANNOSIDASE E-RELATED"/>
    <property type="match status" value="1"/>
</dbReference>
<proteinExistence type="inferred from homology"/>
<dbReference type="PROSITE" id="PS51764">
    <property type="entry name" value="GH26"/>
    <property type="match status" value="1"/>
</dbReference>
<sequence>MNSSKRSAFIIIVSVIVLLSVAAFYFKQPLKKRWANEAVERFDDISVGVFNRRDARPFVLPEKLAHLTLIWRNTALWNDDARLKEAIARGNVLVTIETWSNETWGSAGADNNVLAETLKGNFDAQINRLAAIAKSSGHMLLVRWNPDMEVPVQRYPWQLQSPKQYIEAFNYFSAQLKRKAPNVKLIWAPSGYPGDSEYWPDAKNVDLISITLKGTSEQMLAENPYTLLSAPKLLAAKLHHMRFMAKPVIILGSQQLNPSNFRQRWVEDFADTVQKYRNTIYSPGYFIESIPSKPTRIQLKVGVFDEKKRINQLPGISVEHIFTDWGEIQRGDFKLKFDSTISRKHDAIVTVEPWKDTTHRSDPNVLEHVVKGNYDKTIKKLFAVISNSGQTVYLRWAHEMEIPIHRYAWQSSDPITYINAFRHFMAFAKASNIRKVWGPAGDRGSADWFPGTDAVDFISIAIYGLPDKNITDYNRQESFATIFDRKNYRMRFLEKPFFITEFGIKGPERYQRKWLHDAASVIKQNKQVFGVCYFNLYDNPKAWGNIEAPDWSISTASMTAFLKDLNLQ</sequence>
<gene>
    <name evidence="6" type="ORF">MUY27_03955</name>
</gene>
<dbReference type="InterPro" id="IPR000805">
    <property type="entry name" value="Glyco_hydro_26"/>
</dbReference>
<dbReference type="GO" id="GO:0016985">
    <property type="term" value="F:mannan endo-1,4-beta-mannosidase activity"/>
    <property type="evidence" value="ECO:0007669"/>
    <property type="project" value="InterPro"/>
</dbReference>
<evidence type="ECO:0000313" key="6">
    <source>
        <dbReference type="EMBL" id="MCJ8208848.1"/>
    </source>
</evidence>
<dbReference type="SUPFAM" id="SSF51445">
    <property type="entry name" value="(Trans)glycosidases"/>
    <property type="match status" value="2"/>
</dbReference>
<evidence type="ECO:0000256" key="2">
    <source>
        <dbReference type="ARBA" id="ARBA00022801"/>
    </source>
</evidence>
<evidence type="ECO:0000256" key="4">
    <source>
        <dbReference type="PROSITE-ProRule" id="PRU01100"/>
    </source>
</evidence>
<feature type="active site" description="Nucleophile" evidence="4">
    <location>
        <position position="501"/>
    </location>
</feature>
<dbReference type="EMBL" id="JALJEJ010000002">
    <property type="protein sequence ID" value="MCJ8208848.1"/>
    <property type="molecule type" value="Genomic_DNA"/>
</dbReference>
<dbReference type="InterPro" id="IPR022790">
    <property type="entry name" value="GH26_dom"/>
</dbReference>
<accession>A0A9X2BC19</accession>
<comment type="similarity">
    <text evidence="1 4">Belongs to the glycosyl hydrolase 26 family.</text>
</comment>
<name>A0A9X2BC19_9SPHI</name>
<dbReference type="PANTHER" id="PTHR40079:SF4">
    <property type="entry name" value="GH26 DOMAIN-CONTAINING PROTEIN-RELATED"/>
    <property type="match status" value="1"/>
</dbReference>
<protein>
    <recommendedName>
        <fullName evidence="5">GH26 domain-containing protein</fullName>
    </recommendedName>
</protein>
<evidence type="ECO:0000256" key="1">
    <source>
        <dbReference type="ARBA" id="ARBA00007754"/>
    </source>
</evidence>
<evidence type="ECO:0000256" key="3">
    <source>
        <dbReference type="ARBA" id="ARBA00023295"/>
    </source>
</evidence>
<dbReference type="GO" id="GO:0006080">
    <property type="term" value="P:substituted mannan metabolic process"/>
    <property type="evidence" value="ECO:0007669"/>
    <property type="project" value="InterPro"/>
</dbReference>
<feature type="active site" description="Proton donor" evidence="4">
    <location>
        <position position="399"/>
    </location>
</feature>
<comment type="caution">
    <text evidence="6">The sequence shown here is derived from an EMBL/GenBank/DDBJ whole genome shotgun (WGS) entry which is preliminary data.</text>
</comment>
<dbReference type="InterPro" id="IPR017853">
    <property type="entry name" value="GH"/>
</dbReference>
<evidence type="ECO:0000259" key="5">
    <source>
        <dbReference type="PROSITE" id="PS51764"/>
    </source>
</evidence>
<reference evidence="6" key="1">
    <citation type="submission" date="2022-04" db="EMBL/GenBank/DDBJ databases">
        <title>Mucilaginibacter sp. RS28 isolated from freshwater.</title>
        <authorList>
            <person name="Ko S.-R."/>
        </authorList>
    </citation>
    <scope>NUCLEOTIDE SEQUENCE</scope>
    <source>
        <strain evidence="6">RS28</strain>
    </source>
</reference>
<keyword evidence="3 4" id="KW-0326">Glycosidase</keyword>